<accession>A0ABD2ZNP2</accession>
<name>A0ABD2ZNP2_9GENT</name>
<organism evidence="1 2">
    <name type="scientific">Cinchona calisaya</name>
    <dbReference type="NCBI Taxonomy" id="153742"/>
    <lineage>
        <taxon>Eukaryota</taxon>
        <taxon>Viridiplantae</taxon>
        <taxon>Streptophyta</taxon>
        <taxon>Embryophyta</taxon>
        <taxon>Tracheophyta</taxon>
        <taxon>Spermatophyta</taxon>
        <taxon>Magnoliopsida</taxon>
        <taxon>eudicotyledons</taxon>
        <taxon>Gunneridae</taxon>
        <taxon>Pentapetalae</taxon>
        <taxon>asterids</taxon>
        <taxon>lamiids</taxon>
        <taxon>Gentianales</taxon>
        <taxon>Rubiaceae</taxon>
        <taxon>Cinchonoideae</taxon>
        <taxon>Cinchoneae</taxon>
        <taxon>Cinchona</taxon>
    </lineage>
</organism>
<reference evidence="1 2" key="1">
    <citation type="submission" date="2024-11" db="EMBL/GenBank/DDBJ databases">
        <title>A near-complete genome assembly of Cinchona calisaya.</title>
        <authorList>
            <person name="Lian D.C."/>
            <person name="Zhao X.W."/>
            <person name="Wei L."/>
        </authorList>
    </citation>
    <scope>NUCLEOTIDE SEQUENCE [LARGE SCALE GENOMIC DNA]</scope>
    <source>
        <tissue evidence="1">Nenye</tissue>
    </source>
</reference>
<dbReference type="PANTHER" id="PTHR33737:SF2">
    <property type="entry name" value="OS12G0102700 PROTEIN"/>
    <property type="match status" value="1"/>
</dbReference>
<proteinExistence type="predicted"/>
<dbReference type="AlphaFoldDB" id="A0ABD2ZNP2"/>
<keyword evidence="2" id="KW-1185">Reference proteome</keyword>
<evidence type="ECO:0000313" key="2">
    <source>
        <dbReference type="Proteomes" id="UP001630127"/>
    </source>
</evidence>
<comment type="caution">
    <text evidence="1">The sequence shown here is derived from an EMBL/GenBank/DDBJ whole genome shotgun (WGS) entry which is preliminary data.</text>
</comment>
<sequence>MEGEYHDFGDDQKLIDISKEDDDLLTHSPLFDSFVEDFRFSAATFDHMNEHESFKLSESQPSQEVENTVENLLQKEQMPLSSYDFVPARPSYLRQSLAWDNAFFTSSGVLDNDELTFINEGFKTTEMQLPSESCKCDAFSTASRNINIGIHNKTKTSASRARNITRQRSVKNKTEVCHFLILLLLDN</sequence>
<dbReference type="EMBL" id="JBJUIK010000008">
    <property type="protein sequence ID" value="KAL3520628.1"/>
    <property type="molecule type" value="Genomic_DNA"/>
</dbReference>
<dbReference type="InterPro" id="IPR045882">
    <property type="entry name" value="GPT1/2"/>
</dbReference>
<dbReference type="PANTHER" id="PTHR33737">
    <property type="entry name" value="OS05G0121800 PROTEIN"/>
    <property type="match status" value="1"/>
</dbReference>
<dbReference type="Proteomes" id="UP001630127">
    <property type="component" value="Unassembled WGS sequence"/>
</dbReference>
<evidence type="ECO:0000313" key="1">
    <source>
        <dbReference type="EMBL" id="KAL3520628.1"/>
    </source>
</evidence>
<protein>
    <submittedName>
        <fullName evidence="1">Uncharacterized protein</fullName>
    </submittedName>
</protein>
<gene>
    <name evidence="1" type="ORF">ACH5RR_018777</name>
</gene>